<protein>
    <recommendedName>
        <fullName evidence="5">RING-type domain-containing protein</fullName>
    </recommendedName>
</protein>
<keyword evidence="1 3" id="KW-0863">Zinc-finger</keyword>
<feature type="domain" description="RING-type" evidence="5">
    <location>
        <begin position="14"/>
        <end position="57"/>
    </location>
</feature>
<keyword evidence="4" id="KW-0175">Coiled coil</keyword>
<dbReference type="InterPro" id="IPR001841">
    <property type="entry name" value="Znf_RING"/>
</dbReference>
<proteinExistence type="predicted"/>
<comment type="caution">
    <text evidence="6">The sequence shown here is derived from an EMBL/GenBank/DDBJ whole genome shotgun (WGS) entry which is preliminary data.</text>
</comment>
<evidence type="ECO:0000256" key="1">
    <source>
        <dbReference type="ARBA" id="ARBA00022771"/>
    </source>
</evidence>
<evidence type="ECO:0000313" key="6">
    <source>
        <dbReference type="EMBL" id="CAL4133744.1"/>
    </source>
</evidence>
<dbReference type="EMBL" id="CAXKWB010028533">
    <property type="protein sequence ID" value="CAL4133744.1"/>
    <property type="molecule type" value="Genomic_DNA"/>
</dbReference>
<keyword evidence="1 3" id="KW-0479">Metal-binding</keyword>
<sequence>MTDLTHSSLGSRECPTCFSEFASGDHRVRILQCGHSQCTNCIRAQFFNGRITCASCRAIHTYTSIDSIPINYIAEKMKEDIDRLKNQVAMLVDNEAVPLEPKLNKGICKEYGAYKLFWCNEHHVWICSHCSITDHPKGYCEIIPIRKQFENEKVLTKSKIYEELKLLKNTMNEAKHSIDGVNKQTEEEKNNVKKMKYEIETFRKIISDIEKEVSVLNAKNSKLYAIKQDCDKKKSELEKVLTSFHNVSTFNELDAEKIKCVSLINEYENWRKGLEEDKDLSPPFWSISPSSILDLCNTRYNNQCHFIIWTCKIVLSQNMKNYERCTFDLYSLFINIRQQDSVCGRYCHKRNMMLVLTEENSPYE</sequence>
<feature type="coiled-coil region" evidence="4">
    <location>
        <begin position="164"/>
        <end position="191"/>
    </location>
</feature>
<dbReference type="InterPro" id="IPR013083">
    <property type="entry name" value="Znf_RING/FYVE/PHD"/>
</dbReference>
<dbReference type="SUPFAM" id="SSF57850">
    <property type="entry name" value="RING/U-box"/>
    <property type="match status" value="1"/>
</dbReference>
<dbReference type="Proteomes" id="UP001497623">
    <property type="component" value="Unassembled WGS sequence"/>
</dbReference>
<dbReference type="AlphaFoldDB" id="A0AAV2RT95"/>
<feature type="non-terminal residue" evidence="6">
    <location>
        <position position="364"/>
    </location>
</feature>
<reference evidence="6 7" key="1">
    <citation type="submission" date="2024-05" db="EMBL/GenBank/DDBJ databases">
        <authorList>
            <person name="Wallberg A."/>
        </authorList>
    </citation>
    <scope>NUCLEOTIDE SEQUENCE [LARGE SCALE GENOMIC DNA]</scope>
</reference>
<gene>
    <name evidence="6" type="ORF">MNOR_LOCUS27310</name>
</gene>
<dbReference type="PROSITE" id="PS50089">
    <property type="entry name" value="ZF_RING_2"/>
    <property type="match status" value="1"/>
</dbReference>
<dbReference type="Gene3D" id="3.30.40.10">
    <property type="entry name" value="Zinc/RING finger domain, C3HC4 (zinc finger)"/>
    <property type="match status" value="1"/>
</dbReference>
<evidence type="ECO:0000256" key="3">
    <source>
        <dbReference type="PROSITE-ProRule" id="PRU00175"/>
    </source>
</evidence>
<evidence type="ECO:0000256" key="2">
    <source>
        <dbReference type="ARBA" id="ARBA00022833"/>
    </source>
</evidence>
<accession>A0AAV2RT95</accession>
<evidence type="ECO:0000259" key="5">
    <source>
        <dbReference type="PROSITE" id="PS50089"/>
    </source>
</evidence>
<name>A0AAV2RT95_MEGNR</name>
<keyword evidence="7" id="KW-1185">Reference proteome</keyword>
<evidence type="ECO:0000256" key="4">
    <source>
        <dbReference type="SAM" id="Coils"/>
    </source>
</evidence>
<dbReference type="GO" id="GO:0008270">
    <property type="term" value="F:zinc ion binding"/>
    <property type="evidence" value="ECO:0007669"/>
    <property type="project" value="UniProtKB-KW"/>
</dbReference>
<keyword evidence="2" id="KW-0862">Zinc</keyword>
<evidence type="ECO:0000313" key="7">
    <source>
        <dbReference type="Proteomes" id="UP001497623"/>
    </source>
</evidence>
<organism evidence="6 7">
    <name type="scientific">Meganyctiphanes norvegica</name>
    <name type="common">Northern krill</name>
    <name type="synonym">Thysanopoda norvegica</name>
    <dbReference type="NCBI Taxonomy" id="48144"/>
    <lineage>
        <taxon>Eukaryota</taxon>
        <taxon>Metazoa</taxon>
        <taxon>Ecdysozoa</taxon>
        <taxon>Arthropoda</taxon>
        <taxon>Crustacea</taxon>
        <taxon>Multicrustacea</taxon>
        <taxon>Malacostraca</taxon>
        <taxon>Eumalacostraca</taxon>
        <taxon>Eucarida</taxon>
        <taxon>Euphausiacea</taxon>
        <taxon>Euphausiidae</taxon>
        <taxon>Meganyctiphanes</taxon>
    </lineage>
</organism>